<dbReference type="PANTHER" id="PTHR34458:SF5">
    <property type="entry name" value="POLLEN OLE E 1 ALLERGEN AND EXTENSIN FAMILY PROTEIN"/>
    <property type="match status" value="1"/>
</dbReference>
<comment type="caution">
    <text evidence="1">The sequence shown here is derived from an EMBL/GenBank/DDBJ whole genome shotgun (WGS) entry which is preliminary data.</text>
</comment>
<accession>A0A8S0QMJ2</accession>
<evidence type="ECO:0000313" key="1">
    <source>
        <dbReference type="EMBL" id="CAA2968159.1"/>
    </source>
</evidence>
<reference evidence="1 2" key="1">
    <citation type="submission" date="2019-12" db="EMBL/GenBank/DDBJ databases">
        <authorList>
            <person name="Alioto T."/>
            <person name="Alioto T."/>
            <person name="Gomez Garrido J."/>
        </authorList>
    </citation>
    <scope>NUCLEOTIDE SEQUENCE [LARGE SCALE GENOMIC DNA]</scope>
</reference>
<dbReference type="Proteomes" id="UP000594638">
    <property type="component" value="Unassembled WGS sequence"/>
</dbReference>
<proteinExistence type="predicted"/>
<gene>
    <name evidence="1" type="ORF">OLEA9_A030786</name>
</gene>
<name>A0A8S0QMJ2_OLEEU</name>
<evidence type="ECO:0008006" key="3">
    <source>
        <dbReference type="Google" id="ProtNLM"/>
    </source>
</evidence>
<protein>
    <recommendedName>
        <fullName evidence="3">Pollen Ole e 1 allergen and extensin family protein</fullName>
    </recommendedName>
</protein>
<keyword evidence="2" id="KW-1185">Reference proteome</keyword>
<dbReference type="InterPro" id="IPR040404">
    <property type="entry name" value="Phylloplanin-like"/>
</dbReference>
<organism evidence="1 2">
    <name type="scientific">Olea europaea subsp. europaea</name>
    <dbReference type="NCBI Taxonomy" id="158383"/>
    <lineage>
        <taxon>Eukaryota</taxon>
        <taxon>Viridiplantae</taxon>
        <taxon>Streptophyta</taxon>
        <taxon>Embryophyta</taxon>
        <taxon>Tracheophyta</taxon>
        <taxon>Spermatophyta</taxon>
        <taxon>Magnoliopsida</taxon>
        <taxon>eudicotyledons</taxon>
        <taxon>Gunneridae</taxon>
        <taxon>Pentapetalae</taxon>
        <taxon>asterids</taxon>
        <taxon>lamiids</taxon>
        <taxon>Lamiales</taxon>
        <taxon>Oleaceae</taxon>
        <taxon>Oleeae</taxon>
        <taxon>Olea</taxon>
    </lineage>
</organism>
<dbReference type="PANTHER" id="PTHR34458">
    <property type="entry name" value="POLLEN OLE E 1 ALLERGEN AND EXTENSIN FAMILY PROTEIN-RELATED"/>
    <property type="match status" value="1"/>
</dbReference>
<evidence type="ECO:0000313" key="2">
    <source>
        <dbReference type="Proteomes" id="UP000594638"/>
    </source>
</evidence>
<dbReference type="EMBL" id="CACTIH010001900">
    <property type="protein sequence ID" value="CAA2968159.1"/>
    <property type="molecule type" value="Genomic_DNA"/>
</dbReference>
<dbReference type="Gramene" id="OE9A030786T1">
    <property type="protein sequence ID" value="OE9A030786C1"/>
    <property type="gene ID" value="OE9A030786"/>
</dbReference>
<sequence>MATSIAEAQNPLGIVHVNGTLYCTVNGGANGPAIPPFSNATVQLECEPANLVFSTNVTTNVAGRYDVIVIPSRNATLNAILSSCKLAVDTPLSNCIANLPSVGRLVSTLQFVKTVPAGFLRVTYLIATNFQLN</sequence>
<dbReference type="OrthoDB" id="905355at2759"/>
<dbReference type="AlphaFoldDB" id="A0A8S0QMJ2"/>